<dbReference type="AlphaFoldDB" id="A0A0G1Y3F3"/>
<dbReference type="GO" id="GO:0000049">
    <property type="term" value="F:tRNA binding"/>
    <property type="evidence" value="ECO:0007669"/>
    <property type="project" value="UniProtKB-KW"/>
</dbReference>
<evidence type="ECO:0000256" key="2">
    <source>
        <dbReference type="ARBA" id="ARBA00022555"/>
    </source>
</evidence>
<evidence type="ECO:0000256" key="5">
    <source>
        <dbReference type="ARBA" id="ARBA00038063"/>
    </source>
</evidence>
<proteinExistence type="inferred from homology"/>
<dbReference type="InterPro" id="IPR001328">
    <property type="entry name" value="Pept_tRNA_hydro"/>
</dbReference>
<dbReference type="PATRIC" id="fig|1618607.3.peg.347"/>
<evidence type="ECO:0000256" key="8">
    <source>
        <dbReference type="RuleBase" id="RU004320"/>
    </source>
</evidence>
<dbReference type="STRING" id="1618607.UY86_C0004G0060"/>
<dbReference type="EMBL" id="LCRR01000004">
    <property type="protein sequence ID" value="KKW37731.1"/>
    <property type="molecule type" value="Genomic_DNA"/>
</dbReference>
<evidence type="ECO:0000256" key="6">
    <source>
        <dbReference type="ARBA" id="ARBA00050038"/>
    </source>
</evidence>
<dbReference type="PANTHER" id="PTHR17224">
    <property type="entry name" value="PEPTIDYL-TRNA HYDROLASE"/>
    <property type="match status" value="1"/>
</dbReference>
<evidence type="ECO:0000313" key="10">
    <source>
        <dbReference type="Proteomes" id="UP000033852"/>
    </source>
</evidence>
<reference evidence="9 10" key="1">
    <citation type="journal article" date="2015" name="Nature">
        <title>rRNA introns, odd ribosomes, and small enigmatic genomes across a large radiation of phyla.</title>
        <authorList>
            <person name="Brown C.T."/>
            <person name="Hug L.A."/>
            <person name="Thomas B.C."/>
            <person name="Sharon I."/>
            <person name="Castelle C.J."/>
            <person name="Singh A."/>
            <person name="Wilkins M.J."/>
            <person name="Williams K.H."/>
            <person name="Banfield J.F."/>
        </authorList>
    </citation>
    <scope>NUCLEOTIDE SEQUENCE [LARGE SCALE GENOMIC DNA]</scope>
</reference>
<comment type="similarity">
    <text evidence="5 8">Belongs to the PTH family.</text>
</comment>
<evidence type="ECO:0000256" key="7">
    <source>
        <dbReference type="RuleBase" id="RU000673"/>
    </source>
</evidence>
<keyword evidence="3 7" id="KW-0378">Hydrolase</keyword>
<dbReference type="InterPro" id="IPR018171">
    <property type="entry name" value="Pept_tRNA_hydro_CS"/>
</dbReference>
<dbReference type="SUPFAM" id="SSF53178">
    <property type="entry name" value="Peptidyl-tRNA hydrolase-like"/>
    <property type="match status" value="1"/>
</dbReference>
<dbReference type="NCBIfam" id="TIGR00447">
    <property type="entry name" value="pth"/>
    <property type="match status" value="1"/>
</dbReference>
<dbReference type="GO" id="GO:0004045">
    <property type="term" value="F:peptidyl-tRNA hydrolase activity"/>
    <property type="evidence" value="ECO:0007669"/>
    <property type="project" value="UniProtKB-EC"/>
</dbReference>
<comment type="catalytic activity">
    <reaction evidence="7">
        <text>an N-acyl-L-alpha-aminoacyl-tRNA + H2O = an N-acyl-L-amino acid + a tRNA + H(+)</text>
        <dbReference type="Rhea" id="RHEA:54448"/>
        <dbReference type="Rhea" id="RHEA-COMP:10123"/>
        <dbReference type="Rhea" id="RHEA-COMP:13883"/>
        <dbReference type="ChEBI" id="CHEBI:15377"/>
        <dbReference type="ChEBI" id="CHEBI:15378"/>
        <dbReference type="ChEBI" id="CHEBI:59874"/>
        <dbReference type="ChEBI" id="CHEBI:78442"/>
        <dbReference type="ChEBI" id="CHEBI:138191"/>
        <dbReference type="EC" id="3.1.1.29"/>
    </reaction>
</comment>
<dbReference type="Gene3D" id="3.40.50.1470">
    <property type="entry name" value="Peptidyl-tRNA hydrolase"/>
    <property type="match status" value="1"/>
</dbReference>
<dbReference type="Pfam" id="PF01195">
    <property type="entry name" value="Pept_tRNA_hydro"/>
    <property type="match status" value="1"/>
</dbReference>
<dbReference type="CDD" id="cd00462">
    <property type="entry name" value="PTH"/>
    <property type="match status" value="1"/>
</dbReference>
<evidence type="ECO:0000256" key="4">
    <source>
        <dbReference type="ARBA" id="ARBA00022884"/>
    </source>
</evidence>
<name>A0A0G1Y3F3_9BACT</name>
<sequence length="189" mass="20721">MGIVRALMYNASMKWIIVGLGNPGKEYFGTRHNIGKEVLEALKEKLSRDTKIAELNVYMNNSGAAIRKAVPSKKAAERLIVLHDDLDLPLGSVKLSFGSGSGGHRGVESVIKALKTRDFVRVRIGISPATPKGKARRPDPKKITDFVLGKFRTPELAKLKKSKKTVLEALEILMTKGLSAAMNEINSKR</sequence>
<dbReference type="PROSITE" id="PS01195">
    <property type="entry name" value="PEPT_TRNA_HYDROL_1"/>
    <property type="match status" value="1"/>
</dbReference>
<dbReference type="PANTHER" id="PTHR17224:SF1">
    <property type="entry name" value="PEPTIDYL-TRNA HYDROLASE"/>
    <property type="match status" value="1"/>
</dbReference>
<protein>
    <recommendedName>
        <fullName evidence="6 7">Peptidyl-tRNA hydrolase</fullName>
        <ecNumber evidence="1 7">3.1.1.29</ecNumber>
    </recommendedName>
</protein>
<comment type="caution">
    <text evidence="9">The sequence shown here is derived from an EMBL/GenBank/DDBJ whole genome shotgun (WGS) entry which is preliminary data.</text>
</comment>
<evidence type="ECO:0000256" key="1">
    <source>
        <dbReference type="ARBA" id="ARBA00013260"/>
    </source>
</evidence>
<organism evidence="9 10">
    <name type="scientific">Candidatus Adlerbacteria bacterium GW2011_GWB1_54_7</name>
    <dbReference type="NCBI Taxonomy" id="1618607"/>
    <lineage>
        <taxon>Bacteria</taxon>
        <taxon>Candidatus Adleribacteriota</taxon>
    </lineage>
</organism>
<evidence type="ECO:0000313" key="9">
    <source>
        <dbReference type="EMBL" id="KKW37731.1"/>
    </source>
</evidence>
<dbReference type="Proteomes" id="UP000033852">
    <property type="component" value="Unassembled WGS sequence"/>
</dbReference>
<accession>A0A0G1Y3F3</accession>
<gene>
    <name evidence="9" type="ORF">UY86_C0004G0060</name>
</gene>
<evidence type="ECO:0000256" key="3">
    <source>
        <dbReference type="ARBA" id="ARBA00022801"/>
    </source>
</evidence>
<dbReference type="EC" id="3.1.1.29" evidence="1 7"/>
<dbReference type="InterPro" id="IPR036416">
    <property type="entry name" value="Pept_tRNA_hydro_sf"/>
</dbReference>
<keyword evidence="4" id="KW-0694">RNA-binding</keyword>
<keyword evidence="2" id="KW-0820">tRNA-binding</keyword>